<dbReference type="Gene3D" id="1.10.490.10">
    <property type="entry name" value="Globins"/>
    <property type="match status" value="1"/>
</dbReference>
<dbReference type="EMBL" id="RHHQ01000015">
    <property type="protein sequence ID" value="RNB85027.1"/>
    <property type="molecule type" value="Genomic_DNA"/>
</dbReference>
<evidence type="ECO:0000313" key="5">
    <source>
        <dbReference type="EMBL" id="RNB85027.1"/>
    </source>
</evidence>
<keyword evidence="3" id="KW-0175">Coiled coil</keyword>
<dbReference type="InterPro" id="IPR004089">
    <property type="entry name" value="MCPsignal_dom"/>
</dbReference>
<dbReference type="InterPro" id="IPR039379">
    <property type="entry name" value="Protoglobin_sensor_dom"/>
</dbReference>
<evidence type="ECO:0000313" key="6">
    <source>
        <dbReference type="Proteomes" id="UP000271031"/>
    </source>
</evidence>
<organism evidence="5 6">
    <name type="scientific">Brevibacillus fluminis</name>
    <dbReference type="NCBI Taxonomy" id="511487"/>
    <lineage>
        <taxon>Bacteria</taxon>
        <taxon>Bacillati</taxon>
        <taxon>Bacillota</taxon>
        <taxon>Bacilli</taxon>
        <taxon>Bacillales</taxon>
        <taxon>Paenibacillaceae</taxon>
        <taxon>Brevibacillus</taxon>
    </lineage>
</organism>
<dbReference type="GO" id="GO:0016020">
    <property type="term" value="C:membrane"/>
    <property type="evidence" value="ECO:0007669"/>
    <property type="project" value="InterPro"/>
</dbReference>
<gene>
    <name evidence="5" type="ORF">EDM56_19120</name>
</gene>
<name>A0A3M8DCU2_9BACL</name>
<dbReference type="OrthoDB" id="266313at2"/>
<evidence type="ECO:0000259" key="4">
    <source>
        <dbReference type="PROSITE" id="PS50111"/>
    </source>
</evidence>
<dbReference type="InterPro" id="IPR009050">
    <property type="entry name" value="Globin-like_sf"/>
</dbReference>
<dbReference type="SUPFAM" id="SSF58104">
    <property type="entry name" value="Methyl-accepting chemotaxis protein (MCP) signaling domain"/>
    <property type="match status" value="1"/>
</dbReference>
<feature type="coiled-coil region" evidence="3">
    <location>
        <begin position="256"/>
        <end position="283"/>
    </location>
</feature>
<protein>
    <recommendedName>
        <fullName evidence="4">Methyl-accepting transducer domain-containing protein</fullName>
    </recommendedName>
</protein>
<reference evidence="5 6" key="1">
    <citation type="submission" date="2018-10" db="EMBL/GenBank/DDBJ databases">
        <title>Phylogenomics of Brevibacillus.</title>
        <authorList>
            <person name="Dunlap C."/>
        </authorList>
    </citation>
    <scope>NUCLEOTIDE SEQUENCE [LARGE SCALE GENOMIC DNA]</scope>
    <source>
        <strain evidence="5 6">JCM 15716</strain>
    </source>
</reference>
<evidence type="ECO:0000256" key="3">
    <source>
        <dbReference type="SAM" id="Coils"/>
    </source>
</evidence>
<keyword evidence="1 2" id="KW-0807">Transducer</keyword>
<dbReference type="Proteomes" id="UP000271031">
    <property type="component" value="Unassembled WGS sequence"/>
</dbReference>
<proteinExistence type="predicted"/>
<dbReference type="SMART" id="SM00283">
    <property type="entry name" value="MA"/>
    <property type="match status" value="1"/>
</dbReference>
<dbReference type="CDD" id="cd01068">
    <property type="entry name" value="globin_sensor"/>
    <property type="match status" value="1"/>
</dbReference>
<dbReference type="SUPFAM" id="SSF46458">
    <property type="entry name" value="Globin-like"/>
    <property type="match status" value="1"/>
</dbReference>
<dbReference type="AlphaFoldDB" id="A0A3M8DCU2"/>
<dbReference type="GO" id="GO:0007165">
    <property type="term" value="P:signal transduction"/>
    <property type="evidence" value="ECO:0007669"/>
    <property type="project" value="UniProtKB-KW"/>
</dbReference>
<dbReference type="GO" id="GO:0019825">
    <property type="term" value="F:oxygen binding"/>
    <property type="evidence" value="ECO:0007669"/>
    <property type="project" value="InterPro"/>
</dbReference>
<dbReference type="Gene3D" id="1.10.287.950">
    <property type="entry name" value="Methyl-accepting chemotaxis protein"/>
    <property type="match status" value="1"/>
</dbReference>
<dbReference type="GO" id="GO:0020037">
    <property type="term" value="F:heme binding"/>
    <property type="evidence" value="ECO:0007669"/>
    <property type="project" value="InterPro"/>
</dbReference>
<dbReference type="PANTHER" id="PTHR32089:SF112">
    <property type="entry name" value="LYSOZYME-LIKE PROTEIN-RELATED"/>
    <property type="match status" value="1"/>
</dbReference>
<dbReference type="PANTHER" id="PTHR32089">
    <property type="entry name" value="METHYL-ACCEPTING CHEMOTAXIS PROTEIN MCPB"/>
    <property type="match status" value="1"/>
</dbReference>
<evidence type="ECO:0000256" key="1">
    <source>
        <dbReference type="ARBA" id="ARBA00023224"/>
    </source>
</evidence>
<evidence type="ECO:0000256" key="2">
    <source>
        <dbReference type="PROSITE-ProRule" id="PRU00284"/>
    </source>
</evidence>
<keyword evidence="6" id="KW-1185">Reference proteome</keyword>
<comment type="caution">
    <text evidence="5">The sequence shown here is derived from an EMBL/GenBank/DDBJ whole genome shotgun (WGS) entry which is preliminary data.</text>
</comment>
<feature type="domain" description="Methyl-accepting transducer" evidence="4">
    <location>
        <begin position="185"/>
        <end position="428"/>
    </location>
</feature>
<dbReference type="Pfam" id="PF11563">
    <property type="entry name" value="Protoglobin"/>
    <property type="match status" value="1"/>
</dbReference>
<accession>A0A3M8DCU2</accession>
<dbReference type="InterPro" id="IPR012292">
    <property type="entry name" value="Globin/Proto"/>
</dbReference>
<dbReference type="PROSITE" id="PS50111">
    <property type="entry name" value="CHEMOTAXIS_TRANSDUC_2"/>
    <property type="match status" value="1"/>
</dbReference>
<dbReference type="Pfam" id="PF00015">
    <property type="entry name" value="MCPsignal"/>
    <property type="match status" value="1"/>
</dbReference>
<dbReference type="InterPro" id="IPR044398">
    <property type="entry name" value="Globin-sensor_dom"/>
</dbReference>
<sequence>MSTFISLFRKNSTEVVQEPRMESGAELKHADKKLAEILTFMRIDQSHQNAMQMVKPQMMEAADEIFDSILNSLYQMDTLKKIATTHSSRERLKGVFLHYIDSLFTASLDQDYMEFRKRIGRTHNQASLPVEWFLATYQTIFSYAIPMLIKQLANQPDQLEKVLLAVTGFCNLDAQIVISQYLHTRIQRIEELHENQLSVQNELIGISQQIKSSVRHTESASEATTEKTLKLIADTEMTMKSSKNLRNLTAYSLDKINVMEQKMVALKDEVKQSVEKVNELSRVMARVIDMSKDIETIANQTNLLALNASIEAARAGEQGRGFSVVATEVRKLAEETKKTNHDIKLLIGESTATMVEIVSKLSTMKQATLETTQEVNEVKTGLTATSMEMDNYMDMFTGNKHDLDVILNAIQEIAVTIGSLSTLASELHENTVQR</sequence>